<evidence type="ECO:0000256" key="1">
    <source>
        <dbReference type="SAM" id="Coils"/>
    </source>
</evidence>
<sequence length="246" mass="26682">MSKAPELQGPATGAARTGRRCCNLPSLEPCHQGAGTRVARRHEQFDAIPEASLEALRTQLAAAKEEKDKLVRQHQEELDAQKTSYQKLKEQLIQLGLDHAKALETAESAAEARLNEALEDAGNANVVLQAELEEAAKARKVAEDKAAQLDAEQKEYDLLTYAIKKVGERRVLQAHKNLGLFGLGNKCQTPSPLSATASRVPAEESGSGSALLPVPEQTQRFAPLRYPRAVPGRSPLREGAEIIRGL</sequence>
<feature type="region of interest" description="Disordered" evidence="2">
    <location>
        <begin position="191"/>
        <end position="211"/>
    </location>
</feature>
<dbReference type="AlphaFoldDB" id="A0AAD8R9Y3"/>
<evidence type="ECO:0000313" key="4">
    <source>
        <dbReference type="Proteomes" id="UP001231189"/>
    </source>
</evidence>
<gene>
    <name evidence="3" type="ORF">QYE76_021909</name>
</gene>
<name>A0AAD8R9Y3_LOLMU</name>
<comment type="caution">
    <text evidence="3">The sequence shown here is derived from an EMBL/GenBank/DDBJ whole genome shotgun (WGS) entry which is preliminary data.</text>
</comment>
<keyword evidence="1" id="KW-0175">Coiled coil</keyword>
<protein>
    <submittedName>
        <fullName evidence="3">Uncharacterized protein</fullName>
    </submittedName>
</protein>
<organism evidence="3 4">
    <name type="scientific">Lolium multiflorum</name>
    <name type="common">Italian ryegrass</name>
    <name type="synonym">Lolium perenne subsp. multiflorum</name>
    <dbReference type="NCBI Taxonomy" id="4521"/>
    <lineage>
        <taxon>Eukaryota</taxon>
        <taxon>Viridiplantae</taxon>
        <taxon>Streptophyta</taxon>
        <taxon>Embryophyta</taxon>
        <taxon>Tracheophyta</taxon>
        <taxon>Spermatophyta</taxon>
        <taxon>Magnoliopsida</taxon>
        <taxon>Liliopsida</taxon>
        <taxon>Poales</taxon>
        <taxon>Poaceae</taxon>
        <taxon>BOP clade</taxon>
        <taxon>Pooideae</taxon>
        <taxon>Poodae</taxon>
        <taxon>Poeae</taxon>
        <taxon>Poeae Chloroplast Group 2 (Poeae type)</taxon>
        <taxon>Loliodinae</taxon>
        <taxon>Loliinae</taxon>
        <taxon>Lolium</taxon>
    </lineage>
</organism>
<evidence type="ECO:0000256" key="2">
    <source>
        <dbReference type="SAM" id="MobiDB-lite"/>
    </source>
</evidence>
<dbReference type="EMBL" id="JAUUTY010000006">
    <property type="protein sequence ID" value="KAK1616392.1"/>
    <property type="molecule type" value="Genomic_DNA"/>
</dbReference>
<evidence type="ECO:0000313" key="3">
    <source>
        <dbReference type="EMBL" id="KAK1616392.1"/>
    </source>
</evidence>
<keyword evidence="4" id="KW-1185">Reference proteome</keyword>
<accession>A0AAD8R9Y3</accession>
<proteinExistence type="predicted"/>
<reference evidence="3" key="1">
    <citation type="submission" date="2023-07" db="EMBL/GenBank/DDBJ databases">
        <title>A chromosome-level genome assembly of Lolium multiflorum.</title>
        <authorList>
            <person name="Chen Y."/>
            <person name="Copetti D."/>
            <person name="Kolliker R."/>
            <person name="Studer B."/>
        </authorList>
    </citation>
    <scope>NUCLEOTIDE SEQUENCE</scope>
    <source>
        <strain evidence="3">02402/16</strain>
        <tissue evidence="3">Leaf</tissue>
    </source>
</reference>
<feature type="coiled-coil region" evidence="1">
    <location>
        <begin position="53"/>
        <end position="155"/>
    </location>
</feature>
<dbReference type="Proteomes" id="UP001231189">
    <property type="component" value="Unassembled WGS sequence"/>
</dbReference>